<organism evidence="2 3">
    <name type="scientific">Microthyrium microscopicum</name>
    <dbReference type="NCBI Taxonomy" id="703497"/>
    <lineage>
        <taxon>Eukaryota</taxon>
        <taxon>Fungi</taxon>
        <taxon>Dikarya</taxon>
        <taxon>Ascomycota</taxon>
        <taxon>Pezizomycotina</taxon>
        <taxon>Dothideomycetes</taxon>
        <taxon>Dothideomycetes incertae sedis</taxon>
        <taxon>Microthyriales</taxon>
        <taxon>Microthyriaceae</taxon>
        <taxon>Microthyrium</taxon>
    </lineage>
</organism>
<dbReference type="AlphaFoldDB" id="A0A6A6UR86"/>
<feature type="region of interest" description="Disordered" evidence="1">
    <location>
        <begin position="1"/>
        <end position="49"/>
    </location>
</feature>
<evidence type="ECO:0000313" key="3">
    <source>
        <dbReference type="Proteomes" id="UP000799302"/>
    </source>
</evidence>
<accession>A0A6A6UR86</accession>
<evidence type="ECO:0000313" key="2">
    <source>
        <dbReference type="EMBL" id="KAF2673973.1"/>
    </source>
</evidence>
<reference evidence="2" key="1">
    <citation type="journal article" date="2020" name="Stud. Mycol.">
        <title>101 Dothideomycetes genomes: a test case for predicting lifestyles and emergence of pathogens.</title>
        <authorList>
            <person name="Haridas S."/>
            <person name="Albert R."/>
            <person name="Binder M."/>
            <person name="Bloem J."/>
            <person name="Labutti K."/>
            <person name="Salamov A."/>
            <person name="Andreopoulos B."/>
            <person name="Baker S."/>
            <person name="Barry K."/>
            <person name="Bills G."/>
            <person name="Bluhm B."/>
            <person name="Cannon C."/>
            <person name="Castanera R."/>
            <person name="Culley D."/>
            <person name="Daum C."/>
            <person name="Ezra D."/>
            <person name="Gonzalez J."/>
            <person name="Henrissat B."/>
            <person name="Kuo A."/>
            <person name="Liang C."/>
            <person name="Lipzen A."/>
            <person name="Lutzoni F."/>
            <person name="Magnuson J."/>
            <person name="Mondo S."/>
            <person name="Nolan M."/>
            <person name="Ohm R."/>
            <person name="Pangilinan J."/>
            <person name="Park H.-J."/>
            <person name="Ramirez L."/>
            <person name="Alfaro M."/>
            <person name="Sun H."/>
            <person name="Tritt A."/>
            <person name="Yoshinaga Y."/>
            <person name="Zwiers L.-H."/>
            <person name="Turgeon B."/>
            <person name="Goodwin S."/>
            <person name="Spatafora J."/>
            <person name="Crous P."/>
            <person name="Grigoriev I."/>
        </authorList>
    </citation>
    <scope>NUCLEOTIDE SEQUENCE</scope>
    <source>
        <strain evidence="2">CBS 115976</strain>
    </source>
</reference>
<evidence type="ECO:0000256" key="1">
    <source>
        <dbReference type="SAM" id="MobiDB-lite"/>
    </source>
</evidence>
<name>A0A6A6UR86_9PEZI</name>
<dbReference type="EMBL" id="MU004231">
    <property type="protein sequence ID" value="KAF2673973.1"/>
    <property type="molecule type" value="Genomic_DNA"/>
</dbReference>
<dbReference type="Proteomes" id="UP000799302">
    <property type="component" value="Unassembled WGS sequence"/>
</dbReference>
<protein>
    <submittedName>
        <fullName evidence="2">Uncharacterized protein</fullName>
    </submittedName>
</protein>
<gene>
    <name evidence="2" type="ORF">BT63DRAFT_452031</name>
</gene>
<proteinExistence type="predicted"/>
<sequence length="294" mass="32081">MPPIRLSPFHDAAGAEQSPRRAGSSQRRPTRRRSPTPEPLSREIPYESDSEDGYVFSRVRARPDRRGRERSEDINVDFCDDSDSDESFVDIGTSRPTAQVRSDALHAVATLPLTRRQHLRAVVTTVLNNLELPFLVEYATAVFDHYHNRHGLPFPSSVPFTLRLDAVRAWLSSQDEEEVYPEGEEPSEWFEELARRRSESWLGTVDRVVYNAHLAAGAASGYARRGASVAGQVASLGADITMIVGRRAVTVAGEAAATGGQAALDAASQAATAATGAASNVAQEGIRRWRGDSL</sequence>
<keyword evidence="3" id="KW-1185">Reference proteome</keyword>